<organism evidence="2 3">
    <name type="scientific">Ktedonobacter racemifer DSM 44963</name>
    <dbReference type="NCBI Taxonomy" id="485913"/>
    <lineage>
        <taxon>Bacteria</taxon>
        <taxon>Bacillati</taxon>
        <taxon>Chloroflexota</taxon>
        <taxon>Ktedonobacteria</taxon>
        <taxon>Ktedonobacterales</taxon>
        <taxon>Ktedonobacteraceae</taxon>
        <taxon>Ktedonobacter</taxon>
    </lineage>
</organism>
<keyword evidence="1" id="KW-1133">Transmembrane helix</keyword>
<gene>
    <name evidence="2" type="ORF">Krac_2399</name>
</gene>
<feature type="transmembrane region" description="Helical" evidence="1">
    <location>
        <begin position="28"/>
        <end position="47"/>
    </location>
</feature>
<dbReference type="OrthoDB" id="5402524at2"/>
<feature type="transmembrane region" description="Helical" evidence="1">
    <location>
        <begin position="59"/>
        <end position="77"/>
    </location>
</feature>
<dbReference type="EMBL" id="ADVG01000004">
    <property type="protein sequence ID" value="EFH81663.1"/>
    <property type="molecule type" value="Genomic_DNA"/>
</dbReference>
<evidence type="ECO:0000256" key="1">
    <source>
        <dbReference type="SAM" id="Phobius"/>
    </source>
</evidence>
<comment type="caution">
    <text evidence="2">The sequence shown here is derived from an EMBL/GenBank/DDBJ whole genome shotgun (WGS) entry which is preliminary data.</text>
</comment>
<name>D6U583_KTERA</name>
<sequence length="230" mass="25329">MRSTEENRPLNPDLTDPARRDLPEGIVVAPRWAAILGSLVLGVLYFFLPAKLRLGPDWLLLAIEIVALCPVIIARLLGRRLPHFTTRLLALLTLGVVTVALAIGVLLLIVTLPADKHAQALFSSAIVLWLFNILVFSLWYWEVDGGGPIKRHQAGHKAVDWQFPQQIGGNDGSWAPHYLDYLFVAFTTATALSPTDTMPLTRRIKALMMAQALIAMSLIVIVAARAINML</sequence>
<dbReference type="RefSeq" id="WP_007919174.1">
    <property type="nucleotide sequence ID" value="NZ_ADVG01000004.1"/>
</dbReference>
<evidence type="ECO:0008006" key="4">
    <source>
        <dbReference type="Google" id="ProtNLM"/>
    </source>
</evidence>
<feature type="transmembrane region" description="Helical" evidence="1">
    <location>
        <begin position="89"/>
        <end position="114"/>
    </location>
</feature>
<keyword evidence="3" id="KW-1185">Reference proteome</keyword>
<keyword evidence="1" id="KW-0472">Membrane</keyword>
<reference evidence="2 3" key="1">
    <citation type="journal article" date="2011" name="Stand. Genomic Sci.">
        <title>Non-contiguous finished genome sequence and contextual data of the filamentous soil bacterium Ktedonobacter racemifer type strain (SOSP1-21).</title>
        <authorList>
            <person name="Chang Y.J."/>
            <person name="Land M."/>
            <person name="Hauser L."/>
            <person name="Chertkov O."/>
            <person name="Del Rio T.G."/>
            <person name="Nolan M."/>
            <person name="Copeland A."/>
            <person name="Tice H."/>
            <person name="Cheng J.F."/>
            <person name="Lucas S."/>
            <person name="Han C."/>
            <person name="Goodwin L."/>
            <person name="Pitluck S."/>
            <person name="Ivanova N."/>
            <person name="Ovchinikova G."/>
            <person name="Pati A."/>
            <person name="Chen A."/>
            <person name="Palaniappan K."/>
            <person name="Mavromatis K."/>
            <person name="Liolios K."/>
            <person name="Brettin T."/>
            <person name="Fiebig A."/>
            <person name="Rohde M."/>
            <person name="Abt B."/>
            <person name="Goker M."/>
            <person name="Detter J.C."/>
            <person name="Woyke T."/>
            <person name="Bristow J."/>
            <person name="Eisen J.A."/>
            <person name="Markowitz V."/>
            <person name="Hugenholtz P."/>
            <person name="Kyrpides N.C."/>
            <person name="Klenk H.P."/>
            <person name="Lapidus A."/>
        </authorList>
    </citation>
    <scope>NUCLEOTIDE SEQUENCE [LARGE SCALE GENOMIC DNA]</scope>
    <source>
        <strain evidence="3">DSM 44963</strain>
    </source>
</reference>
<dbReference type="Proteomes" id="UP000004508">
    <property type="component" value="Unassembled WGS sequence"/>
</dbReference>
<accession>D6U583</accession>
<proteinExistence type="predicted"/>
<feature type="transmembrane region" description="Helical" evidence="1">
    <location>
        <begin position="120"/>
        <end position="141"/>
    </location>
</feature>
<dbReference type="InParanoid" id="D6U583"/>
<dbReference type="AlphaFoldDB" id="D6U583"/>
<protein>
    <recommendedName>
        <fullName evidence="4">DUF1345 domain-containing protein</fullName>
    </recommendedName>
</protein>
<feature type="transmembrane region" description="Helical" evidence="1">
    <location>
        <begin position="206"/>
        <end position="227"/>
    </location>
</feature>
<keyword evidence="1" id="KW-0812">Transmembrane</keyword>
<evidence type="ECO:0000313" key="2">
    <source>
        <dbReference type="EMBL" id="EFH81663.1"/>
    </source>
</evidence>
<dbReference type="eggNOG" id="COG4291">
    <property type="taxonomic scope" value="Bacteria"/>
</dbReference>
<evidence type="ECO:0000313" key="3">
    <source>
        <dbReference type="Proteomes" id="UP000004508"/>
    </source>
</evidence>
<dbReference type="STRING" id="485913.Krac_2399"/>